<proteinExistence type="predicted"/>
<evidence type="ECO:0000313" key="6">
    <source>
        <dbReference type="Proteomes" id="UP000627369"/>
    </source>
</evidence>
<evidence type="ECO:0000256" key="2">
    <source>
        <dbReference type="PROSITE-ProRule" id="PRU00335"/>
    </source>
</evidence>
<dbReference type="InterPro" id="IPR001647">
    <property type="entry name" value="HTH_TetR"/>
</dbReference>
<dbReference type="SUPFAM" id="SSF46689">
    <property type="entry name" value="Homeodomain-like"/>
    <property type="match status" value="1"/>
</dbReference>
<dbReference type="PRINTS" id="PR00455">
    <property type="entry name" value="HTHTETR"/>
</dbReference>
<feature type="region of interest" description="Disordered" evidence="3">
    <location>
        <begin position="1"/>
        <end position="25"/>
    </location>
</feature>
<dbReference type="PANTHER" id="PTHR30055">
    <property type="entry name" value="HTH-TYPE TRANSCRIPTIONAL REGULATOR RUTR"/>
    <property type="match status" value="1"/>
</dbReference>
<dbReference type="GO" id="GO:0003700">
    <property type="term" value="F:DNA-binding transcription factor activity"/>
    <property type="evidence" value="ECO:0007669"/>
    <property type="project" value="TreeGrafter"/>
</dbReference>
<organism evidence="5 6">
    <name type="scientific">Promicromonospora soli</name>
    <dbReference type="NCBI Taxonomy" id="2035533"/>
    <lineage>
        <taxon>Bacteria</taxon>
        <taxon>Bacillati</taxon>
        <taxon>Actinomycetota</taxon>
        <taxon>Actinomycetes</taxon>
        <taxon>Micrococcales</taxon>
        <taxon>Promicromonosporaceae</taxon>
        <taxon>Promicromonospora</taxon>
    </lineage>
</organism>
<dbReference type="PROSITE" id="PS50977">
    <property type="entry name" value="HTH_TETR_2"/>
    <property type="match status" value="1"/>
</dbReference>
<accession>A0A919G814</accession>
<evidence type="ECO:0000256" key="3">
    <source>
        <dbReference type="SAM" id="MobiDB-lite"/>
    </source>
</evidence>
<dbReference type="EMBL" id="BNAS01000010">
    <property type="protein sequence ID" value="GHH79745.1"/>
    <property type="molecule type" value="Genomic_DNA"/>
</dbReference>
<dbReference type="Proteomes" id="UP000627369">
    <property type="component" value="Unassembled WGS sequence"/>
</dbReference>
<dbReference type="InterPro" id="IPR050109">
    <property type="entry name" value="HTH-type_TetR-like_transc_reg"/>
</dbReference>
<dbReference type="Pfam" id="PF00440">
    <property type="entry name" value="TetR_N"/>
    <property type="match status" value="1"/>
</dbReference>
<sequence>MRSVETVEGRGGTTPPSGNGVPADVDRTARARIRDAAVRRFAVEGFGASVRAIAKDAGVSAGLVMHHFGSKEKLRTEVDAHMLATIRRLKRENVAEAAAGQSFLHKFAAVEENAPIVGYVLRSMQDGSPLAREFIDHMVADAVGYTRDGVAAGVIVPSRDEAARARYLTLSSLGALLLEVTLSPPSDPGDLGAIVRDYFANSYLPMMELFTEGFLTSRRMLDEYLMYVPDPPSPGGGAPATPG</sequence>
<dbReference type="PANTHER" id="PTHR30055:SF146">
    <property type="entry name" value="HTH-TYPE TRANSCRIPTIONAL DUAL REGULATOR CECR"/>
    <property type="match status" value="1"/>
</dbReference>
<reference evidence="5" key="1">
    <citation type="journal article" date="2014" name="Int. J. Syst. Evol. Microbiol.">
        <title>Complete genome sequence of Corynebacterium casei LMG S-19264T (=DSM 44701T), isolated from a smear-ripened cheese.</title>
        <authorList>
            <consortium name="US DOE Joint Genome Institute (JGI-PGF)"/>
            <person name="Walter F."/>
            <person name="Albersmeier A."/>
            <person name="Kalinowski J."/>
            <person name="Ruckert C."/>
        </authorList>
    </citation>
    <scope>NUCLEOTIDE SEQUENCE</scope>
    <source>
        <strain evidence="5">CGMCC 4.7398</strain>
    </source>
</reference>
<evidence type="ECO:0000313" key="5">
    <source>
        <dbReference type="EMBL" id="GHH79745.1"/>
    </source>
</evidence>
<dbReference type="GO" id="GO:0000976">
    <property type="term" value="F:transcription cis-regulatory region binding"/>
    <property type="evidence" value="ECO:0007669"/>
    <property type="project" value="TreeGrafter"/>
</dbReference>
<comment type="caution">
    <text evidence="5">The sequence shown here is derived from an EMBL/GenBank/DDBJ whole genome shotgun (WGS) entry which is preliminary data.</text>
</comment>
<evidence type="ECO:0000259" key="4">
    <source>
        <dbReference type="PROSITE" id="PS50977"/>
    </source>
</evidence>
<reference evidence="5" key="2">
    <citation type="submission" date="2020-09" db="EMBL/GenBank/DDBJ databases">
        <authorList>
            <person name="Sun Q."/>
            <person name="Zhou Y."/>
        </authorList>
    </citation>
    <scope>NUCLEOTIDE SEQUENCE</scope>
    <source>
        <strain evidence="5">CGMCC 4.7398</strain>
    </source>
</reference>
<feature type="DNA-binding region" description="H-T-H motif" evidence="2">
    <location>
        <begin position="49"/>
        <end position="68"/>
    </location>
</feature>
<dbReference type="InterPro" id="IPR009057">
    <property type="entry name" value="Homeodomain-like_sf"/>
</dbReference>
<gene>
    <name evidence="5" type="ORF">GCM10017772_46240</name>
</gene>
<dbReference type="Pfam" id="PF17933">
    <property type="entry name" value="TetR_C_25"/>
    <property type="match status" value="1"/>
</dbReference>
<keyword evidence="1 2" id="KW-0238">DNA-binding</keyword>
<dbReference type="AlphaFoldDB" id="A0A919G814"/>
<name>A0A919G814_9MICO</name>
<dbReference type="Gene3D" id="1.10.357.10">
    <property type="entry name" value="Tetracycline Repressor, domain 2"/>
    <property type="match status" value="1"/>
</dbReference>
<keyword evidence="6" id="KW-1185">Reference proteome</keyword>
<feature type="domain" description="HTH tetR-type" evidence="4">
    <location>
        <begin position="27"/>
        <end position="86"/>
    </location>
</feature>
<evidence type="ECO:0000256" key="1">
    <source>
        <dbReference type="ARBA" id="ARBA00023125"/>
    </source>
</evidence>
<protein>
    <submittedName>
        <fullName evidence="5">TetR family transcriptional regulator</fullName>
    </submittedName>
</protein>
<dbReference type="InterPro" id="IPR041484">
    <property type="entry name" value="TetR_C_25"/>
</dbReference>
<dbReference type="RefSeq" id="WP_189671666.1">
    <property type="nucleotide sequence ID" value="NZ_BNAS01000010.1"/>
</dbReference>